<reference evidence="11 12" key="1">
    <citation type="journal article" date="2019" name="ISME J.">
        <title>Insights into ecological role of a new deltaproteobacterial order Candidatus Acidulodesulfobacterales by metagenomics and metatranscriptomics.</title>
        <authorList>
            <person name="Tan S."/>
            <person name="Liu J."/>
            <person name="Fang Y."/>
            <person name="Hedlund B.P."/>
            <person name="Lian Z.H."/>
            <person name="Huang L.Y."/>
            <person name="Li J.T."/>
            <person name="Huang L.N."/>
            <person name="Li W.J."/>
            <person name="Jiang H.C."/>
            <person name="Dong H.L."/>
            <person name="Shu W.S."/>
        </authorList>
    </citation>
    <scope>NUCLEOTIDE SEQUENCE [LARGE SCALE GENOMIC DNA]</scope>
    <source>
        <strain evidence="11">AP1</strain>
    </source>
</reference>
<evidence type="ECO:0000256" key="9">
    <source>
        <dbReference type="ARBA" id="ARBA00023237"/>
    </source>
</evidence>
<evidence type="ECO:0000256" key="3">
    <source>
        <dbReference type="ARBA" id="ARBA00022452"/>
    </source>
</evidence>
<dbReference type="GO" id="GO:0044718">
    <property type="term" value="P:siderophore transmembrane transport"/>
    <property type="evidence" value="ECO:0007669"/>
    <property type="project" value="TreeGrafter"/>
</dbReference>
<dbReference type="Pfam" id="PF00593">
    <property type="entry name" value="TonB_dep_Rec_b-barrel"/>
    <property type="match status" value="1"/>
</dbReference>
<sequence length="656" mass="74866">MKKTLLALFISSLFLFLFLFSFNAVYVYGKTSLKKIKFKAKIKKGVKISVTPKDKFYADIFGGYGAFDAKKYGLDINTGRLQNNIMLYIKAIGNNSNGWIQNTAENNLNYYAALMKYYNGNKSNITFIYGRNDGTGYMPQIFSKSLENIYGYQFNFPMDTAYIYNTEHKWHVAFRWINYINKNITFENKVSYSYSRYYRVSYANPDFQSNPLSLLNGGYLPNSPVNWAAPTMQNSYNPTAEFGSSLLGTAYHNFINNVDKIGDAPMFILKLPFNKLKLGGDFLSYSTRSAEFWYGSYNMPEGDKYNDVWDEYDTISNYYVYAQDKIKIIPKKLFIEPAMKYQTIKTVANYNSGYYNEIGGTSSKFYNYWQPSILAVYSPIKNIDIYAVWGKTVGVPQIGSKYILINSETDEVAEGYDPLMDEKPQYMTDYKLGVKYLHKGFLLSADIYREDYINKSSSVYNPIVGASVYFSSGTARQEGFKLSAKYNFNKIWGIFARYSYKNAQFTSNFSGTYGTVSAGQHVPYIPKNLAGLGGFAEIFGTYLKVFGAYTGTQYVPVSALKNGAYGVYYNINQNYETGGYFILNGYVARSFNLSKISLFNKMNLKIVKLSFSITNILNRQYNSWSDYIYGVSSTNPVQEVMPGMPRFVYAQASFGF</sequence>
<dbReference type="GO" id="GO:0015344">
    <property type="term" value="F:siderophore uptake transmembrane transporter activity"/>
    <property type="evidence" value="ECO:0007669"/>
    <property type="project" value="TreeGrafter"/>
</dbReference>
<evidence type="ECO:0000256" key="5">
    <source>
        <dbReference type="ARBA" id="ARBA00022729"/>
    </source>
</evidence>
<dbReference type="PROSITE" id="PS01156">
    <property type="entry name" value="TONB_DEPENDENT_REC_2"/>
    <property type="match status" value="1"/>
</dbReference>
<gene>
    <name evidence="11" type="ORF">EVG15_08715</name>
</gene>
<dbReference type="InterPro" id="IPR039426">
    <property type="entry name" value="TonB-dep_rcpt-like"/>
</dbReference>
<dbReference type="PANTHER" id="PTHR30069">
    <property type="entry name" value="TONB-DEPENDENT OUTER MEMBRANE RECEPTOR"/>
    <property type="match status" value="1"/>
</dbReference>
<comment type="caution">
    <text evidence="11">The sequence shown here is derived from an EMBL/GenBank/DDBJ whole genome shotgun (WGS) entry which is preliminary data.</text>
</comment>
<evidence type="ECO:0000313" key="11">
    <source>
        <dbReference type="EMBL" id="RZD17954.1"/>
    </source>
</evidence>
<dbReference type="EMBL" id="SGBB01000018">
    <property type="protein sequence ID" value="RZD17954.1"/>
    <property type="molecule type" value="Genomic_DNA"/>
</dbReference>
<keyword evidence="9" id="KW-0998">Cell outer membrane</keyword>
<dbReference type="Gene3D" id="2.40.170.20">
    <property type="entry name" value="TonB-dependent receptor, beta-barrel domain"/>
    <property type="match status" value="1"/>
</dbReference>
<evidence type="ECO:0000259" key="10">
    <source>
        <dbReference type="Pfam" id="PF00593"/>
    </source>
</evidence>
<keyword evidence="6" id="KW-0798">TonB box</keyword>
<accession>A0A519BL13</accession>
<evidence type="ECO:0000256" key="8">
    <source>
        <dbReference type="ARBA" id="ARBA00023170"/>
    </source>
</evidence>
<keyword evidence="8 11" id="KW-0675">Receptor</keyword>
<dbReference type="InterPro" id="IPR010917">
    <property type="entry name" value="TonB_rcpt_CS"/>
</dbReference>
<dbReference type="Proteomes" id="UP000319296">
    <property type="component" value="Unassembled WGS sequence"/>
</dbReference>
<evidence type="ECO:0000256" key="1">
    <source>
        <dbReference type="ARBA" id="ARBA00004571"/>
    </source>
</evidence>
<dbReference type="InterPro" id="IPR036942">
    <property type="entry name" value="Beta-barrel_TonB_sf"/>
</dbReference>
<proteinExistence type="predicted"/>
<dbReference type="SUPFAM" id="SSF56935">
    <property type="entry name" value="Porins"/>
    <property type="match status" value="1"/>
</dbReference>
<name>A0A519BL13_9DELT</name>
<dbReference type="AlphaFoldDB" id="A0A519BL13"/>
<keyword evidence="5" id="KW-0732">Signal</keyword>
<comment type="subcellular location">
    <subcellularLocation>
        <location evidence="1">Cell outer membrane</location>
        <topology evidence="1">Multi-pass membrane protein</topology>
    </subcellularLocation>
</comment>
<keyword evidence="4" id="KW-0812">Transmembrane</keyword>
<evidence type="ECO:0000256" key="7">
    <source>
        <dbReference type="ARBA" id="ARBA00023136"/>
    </source>
</evidence>
<dbReference type="GO" id="GO:0009279">
    <property type="term" value="C:cell outer membrane"/>
    <property type="evidence" value="ECO:0007669"/>
    <property type="project" value="UniProtKB-SubCell"/>
</dbReference>
<evidence type="ECO:0000256" key="2">
    <source>
        <dbReference type="ARBA" id="ARBA00022448"/>
    </source>
</evidence>
<evidence type="ECO:0000313" key="12">
    <source>
        <dbReference type="Proteomes" id="UP000319296"/>
    </source>
</evidence>
<dbReference type="InterPro" id="IPR000531">
    <property type="entry name" value="Beta-barrel_TonB"/>
</dbReference>
<keyword evidence="7" id="KW-0472">Membrane</keyword>
<organism evidence="11 12">
    <name type="scientific">Candidatus Acididesulfobacter diazotrophicus</name>
    <dbReference type="NCBI Taxonomy" id="2597226"/>
    <lineage>
        <taxon>Bacteria</taxon>
        <taxon>Deltaproteobacteria</taxon>
        <taxon>Candidatus Acidulodesulfobacterales</taxon>
        <taxon>Candidatus Acididesulfobacter</taxon>
    </lineage>
</organism>
<protein>
    <submittedName>
        <fullName evidence="11">TonB-dependent receptor</fullName>
    </submittedName>
</protein>
<keyword evidence="3" id="KW-1134">Transmembrane beta strand</keyword>
<feature type="domain" description="TonB-dependent receptor-like beta-barrel" evidence="10">
    <location>
        <begin position="119"/>
        <end position="616"/>
    </location>
</feature>
<dbReference type="PANTHER" id="PTHR30069:SF29">
    <property type="entry name" value="HEMOGLOBIN AND HEMOGLOBIN-HAPTOGLOBIN-BINDING PROTEIN 1-RELATED"/>
    <property type="match status" value="1"/>
</dbReference>
<keyword evidence="2" id="KW-0813">Transport</keyword>
<evidence type="ECO:0000256" key="4">
    <source>
        <dbReference type="ARBA" id="ARBA00022692"/>
    </source>
</evidence>
<evidence type="ECO:0000256" key="6">
    <source>
        <dbReference type="ARBA" id="ARBA00023077"/>
    </source>
</evidence>